<comment type="caution">
    <text evidence="10">The sequence shown here is derived from an EMBL/GenBank/DDBJ whole genome shotgun (WGS) entry which is preliminary data.</text>
</comment>
<dbReference type="GO" id="GO:0046872">
    <property type="term" value="F:metal ion binding"/>
    <property type="evidence" value="ECO:0007669"/>
    <property type="project" value="UniProtKB-KW"/>
</dbReference>
<keyword evidence="8" id="KW-0411">Iron-sulfur</keyword>
<reference evidence="10 11" key="1">
    <citation type="journal article" date="2013" name="Genome Announc.">
        <title>Draft Genome Sequence for Desulfovibrio africanus Strain PCS.</title>
        <authorList>
            <person name="Brown S.D."/>
            <person name="Utturkar S.M."/>
            <person name="Arkin A.P."/>
            <person name="Deutschbauer A.M."/>
            <person name="Elias D.A."/>
            <person name="Hazen T.C."/>
            <person name="Chakraborty R."/>
        </authorList>
    </citation>
    <scope>NUCLEOTIDE SEQUENCE [LARGE SCALE GENOMIC DNA]</scope>
    <source>
        <strain evidence="10 11">PCS</strain>
    </source>
</reference>
<dbReference type="EMBL" id="AOSV01000003">
    <property type="protein sequence ID" value="EMG38679.1"/>
    <property type="molecule type" value="Genomic_DNA"/>
</dbReference>
<keyword evidence="4" id="KW-0288">FMN</keyword>
<dbReference type="SUPFAM" id="SSF55469">
    <property type="entry name" value="FMN-dependent nitroreductase-like"/>
    <property type="match status" value="1"/>
</dbReference>
<evidence type="ECO:0000313" key="11">
    <source>
        <dbReference type="Proteomes" id="UP000011922"/>
    </source>
</evidence>
<dbReference type="Proteomes" id="UP000011922">
    <property type="component" value="Unassembled WGS sequence"/>
</dbReference>
<evidence type="ECO:0000259" key="9">
    <source>
        <dbReference type="PROSITE" id="PS51379"/>
    </source>
</evidence>
<keyword evidence="3" id="KW-0285">Flavoprotein</keyword>
<dbReference type="PROSITE" id="PS00198">
    <property type="entry name" value="4FE4S_FER_1"/>
    <property type="match status" value="1"/>
</dbReference>
<dbReference type="InterPro" id="IPR017900">
    <property type="entry name" value="4Fe4S_Fe_S_CS"/>
</dbReference>
<dbReference type="AlphaFoldDB" id="M5PX98"/>
<comment type="similarity">
    <text evidence="2">Belongs to the nitroreductase family.</text>
</comment>
<gene>
    <name evidence="10" type="ORF">PCS_00309</name>
</gene>
<evidence type="ECO:0000256" key="8">
    <source>
        <dbReference type="ARBA" id="ARBA00023014"/>
    </source>
</evidence>
<dbReference type="OrthoDB" id="368873at2"/>
<keyword evidence="6" id="KW-0560">Oxidoreductase</keyword>
<feature type="domain" description="4Fe-4S ferredoxin-type" evidence="9">
    <location>
        <begin position="33"/>
        <end position="63"/>
    </location>
</feature>
<evidence type="ECO:0000256" key="4">
    <source>
        <dbReference type="ARBA" id="ARBA00022643"/>
    </source>
</evidence>
<dbReference type="PROSITE" id="PS51379">
    <property type="entry name" value="4FE4S_FER_2"/>
    <property type="match status" value="2"/>
</dbReference>
<dbReference type="Gene3D" id="3.30.70.20">
    <property type="match status" value="1"/>
</dbReference>
<dbReference type="InterPro" id="IPR017896">
    <property type="entry name" value="4Fe4S_Fe-S-bd"/>
</dbReference>
<feature type="domain" description="4Fe-4S ferredoxin-type" evidence="9">
    <location>
        <begin position="2"/>
        <end position="31"/>
    </location>
</feature>
<comment type="cofactor">
    <cofactor evidence="1">
        <name>FMN</name>
        <dbReference type="ChEBI" id="CHEBI:58210"/>
    </cofactor>
</comment>
<dbReference type="InterPro" id="IPR000415">
    <property type="entry name" value="Nitroreductase-like"/>
</dbReference>
<dbReference type="PATRIC" id="fig|1262666.3.peg.310"/>
<dbReference type="Gene3D" id="3.40.109.10">
    <property type="entry name" value="NADH Oxidase"/>
    <property type="match status" value="1"/>
</dbReference>
<evidence type="ECO:0000256" key="1">
    <source>
        <dbReference type="ARBA" id="ARBA00001917"/>
    </source>
</evidence>
<evidence type="ECO:0000313" key="10">
    <source>
        <dbReference type="EMBL" id="EMG38679.1"/>
    </source>
</evidence>
<dbReference type="GO" id="GO:0016491">
    <property type="term" value="F:oxidoreductase activity"/>
    <property type="evidence" value="ECO:0007669"/>
    <property type="project" value="UniProtKB-KW"/>
</dbReference>
<proteinExistence type="inferred from homology"/>
<evidence type="ECO:0000256" key="6">
    <source>
        <dbReference type="ARBA" id="ARBA00023002"/>
    </source>
</evidence>
<dbReference type="GO" id="GO:0051536">
    <property type="term" value="F:iron-sulfur cluster binding"/>
    <property type="evidence" value="ECO:0007669"/>
    <property type="project" value="UniProtKB-KW"/>
</dbReference>
<evidence type="ECO:0000256" key="7">
    <source>
        <dbReference type="ARBA" id="ARBA00023004"/>
    </source>
</evidence>
<organism evidence="10 11">
    <name type="scientific">Desulfocurvibacter africanus PCS</name>
    <dbReference type="NCBI Taxonomy" id="1262666"/>
    <lineage>
        <taxon>Bacteria</taxon>
        <taxon>Pseudomonadati</taxon>
        <taxon>Thermodesulfobacteriota</taxon>
        <taxon>Desulfovibrionia</taxon>
        <taxon>Desulfovibrionales</taxon>
        <taxon>Desulfovibrionaceae</taxon>
        <taxon>Desulfocurvibacter</taxon>
    </lineage>
</organism>
<dbReference type="CDD" id="cd02143">
    <property type="entry name" value="nitroreductase_FeS-like"/>
    <property type="match status" value="1"/>
</dbReference>
<evidence type="ECO:0000256" key="2">
    <source>
        <dbReference type="ARBA" id="ARBA00007118"/>
    </source>
</evidence>
<dbReference type="Pfam" id="PF13237">
    <property type="entry name" value="Fer4_10"/>
    <property type="match status" value="1"/>
</dbReference>
<dbReference type="InterPro" id="IPR029479">
    <property type="entry name" value="Nitroreductase"/>
</dbReference>
<name>M5PX98_DESAF</name>
<sequence>MPSIHIDYSRCVGDGICAEICPLKLYRMEDNKPQLLKGAGAFCIACGHCVAACPKGAIALEGMTPDDCTPVEPGLRISADAAEHFLMRRRSTRAYKPAPVARHVLEEVLDLSRWAPSASNRQPVKWIMLEKPEEVRKVAELVIHWMKDMMAQDMEAAKKQRLPGLVSLFMAGQDMICRGAPHLLLAHAPAGVPFMAQDCTAAITYVELAALAHDLGTCWAGYVTWAANISAELRTLLELPEEDQVYGAILLGYPKYRYSRIPERFAPSVRWR</sequence>
<keyword evidence="5" id="KW-0479">Metal-binding</keyword>
<dbReference type="Pfam" id="PF00881">
    <property type="entry name" value="Nitroreductase"/>
    <property type="match status" value="1"/>
</dbReference>
<dbReference type="SUPFAM" id="SSF54862">
    <property type="entry name" value="4Fe-4S ferredoxins"/>
    <property type="match status" value="1"/>
</dbReference>
<evidence type="ECO:0000256" key="5">
    <source>
        <dbReference type="ARBA" id="ARBA00022723"/>
    </source>
</evidence>
<dbReference type="PANTHER" id="PTHR43673">
    <property type="entry name" value="NAD(P)H NITROREDUCTASE YDGI-RELATED"/>
    <property type="match status" value="1"/>
</dbReference>
<dbReference type="RefSeq" id="WP_005983346.1">
    <property type="nucleotide sequence ID" value="NZ_AOSV01000003.1"/>
</dbReference>
<protein>
    <submittedName>
        <fullName evidence="10">Nitroreductase</fullName>
    </submittedName>
</protein>
<keyword evidence="7" id="KW-0408">Iron</keyword>
<accession>M5PX98</accession>
<evidence type="ECO:0000256" key="3">
    <source>
        <dbReference type="ARBA" id="ARBA00022630"/>
    </source>
</evidence>
<dbReference type="PANTHER" id="PTHR43673:SF2">
    <property type="entry name" value="NITROREDUCTASE"/>
    <property type="match status" value="1"/>
</dbReference>